<protein>
    <submittedName>
        <fullName evidence="1">Uncharacterized protein</fullName>
    </submittedName>
</protein>
<dbReference type="EMBL" id="CM023472">
    <property type="protein sequence ID" value="KAH7958899.1"/>
    <property type="molecule type" value="Genomic_DNA"/>
</dbReference>
<evidence type="ECO:0000313" key="1">
    <source>
        <dbReference type="EMBL" id="KAH7958899.1"/>
    </source>
</evidence>
<proteinExistence type="predicted"/>
<gene>
    <name evidence="1" type="ORF">HPB49_006365</name>
</gene>
<accession>A0ACB8D3E1</accession>
<dbReference type="Proteomes" id="UP000821865">
    <property type="component" value="Chromosome 3"/>
</dbReference>
<organism evidence="1 2">
    <name type="scientific">Dermacentor silvarum</name>
    <name type="common">Tick</name>
    <dbReference type="NCBI Taxonomy" id="543639"/>
    <lineage>
        <taxon>Eukaryota</taxon>
        <taxon>Metazoa</taxon>
        <taxon>Ecdysozoa</taxon>
        <taxon>Arthropoda</taxon>
        <taxon>Chelicerata</taxon>
        <taxon>Arachnida</taxon>
        <taxon>Acari</taxon>
        <taxon>Parasitiformes</taxon>
        <taxon>Ixodida</taxon>
        <taxon>Ixodoidea</taxon>
        <taxon>Ixodidae</taxon>
        <taxon>Rhipicephalinae</taxon>
        <taxon>Dermacentor</taxon>
    </lineage>
</organism>
<comment type="caution">
    <text evidence="1">The sequence shown here is derived from an EMBL/GenBank/DDBJ whole genome shotgun (WGS) entry which is preliminary data.</text>
</comment>
<keyword evidence="2" id="KW-1185">Reference proteome</keyword>
<reference evidence="1" key="1">
    <citation type="submission" date="2020-05" db="EMBL/GenBank/DDBJ databases">
        <title>Large-scale comparative analyses of tick genomes elucidate their genetic diversity and vector capacities.</title>
        <authorList>
            <person name="Jia N."/>
            <person name="Wang J."/>
            <person name="Shi W."/>
            <person name="Du L."/>
            <person name="Sun Y."/>
            <person name="Zhan W."/>
            <person name="Jiang J."/>
            <person name="Wang Q."/>
            <person name="Zhang B."/>
            <person name="Ji P."/>
            <person name="Sakyi L.B."/>
            <person name="Cui X."/>
            <person name="Yuan T."/>
            <person name="Jiang B."/>
            <person name="Yang W."/>
            <person name="Lam T.T.-Y."/>
            <person name="Chang Q."/>
            <person name="Ding S."/>
            <person name="Wang X."/>
            <person name="Zhu J."/>
            <person name="Ruan X."/>
            <person name="Zhao L."/>
            <person name="Wei J."/>
            <person name="Que T."/>
            <person name="Du C."/>
            <person name="Cheng J."/>
            <person name="Dai P."/>
            <person name="Han X."/>
            <person name="Huang E."/>
            <person name="Gao Y."/>
            <person name="Liu J."/>
            <person name="Shao H."/>
            <person name="Ye R."/>
            <person name="Li L."/>
            <person name="Wei W."/>
            <person name="Wang X."/>
            <person name="Wang C."/>
            <person name="Yang T."/>
            <person name="Huo Q."/>
            <person name="Li W."/>
            <person name="Guo W."/>
            <person name="Chen H."/>
            <person name="Zhou L."/>
            <person name="Ni X."/>
            <person name="Tian J."/>
            <person name="Zhou Y."/>
            <person name="Sheng Y."/>
            <person name="Liu T."/>
            <person name="Pan Y."/>
            <person name="Xia L."/>
            <person name="Li J."/>
            <person name="Zhao F."/>
            <person name="Cao W."/>
        </authorList>
    </citation>
    <scope>NUCLEOTIDE SEQUENCE</scope>
    <source>
        <strain evidence="1">Dsil-2018</strain>
    </source>
</reference>
<name>A0ACB8D3E1_DERSI</name>
<evidence type="ECO:0000313" key="2">
    <source>
        <dbReference type="Proteomes" id="UP000821865"/>
    </source>
</evidence>
<sequence length="879" mass="93093">MDASEDISSSDPCASGILRSRNTTAAYTACGRLLRSRPAHTPSAIVKRVRNARTTTSGRGRAPPRRLLTPTPEEHSPAIQQGSTQPSATENAVPSPPSETISSVSLSAPAVQEEPPVVRFYFLSPVAASQLATTTLPATPQVPPSVPADCDENEAPSDEGHETSPVCSSSNSSSSPGSSFYEQTTPQPSPLAVSTESSSQTDSDETTSSSHSDDTASPPAPSACTGYTPAHCSRLARQQPQRTARHCLLCGRSSKRPFPPTPVPATTTHRPRDLCVNHSPRERETPLATHAKLSPRRLPTAAPPHPANTQENNASPPARDSQCTPSVPSTPPRLPLSTAVPSATDRASPPASSEETFDLARVRDSECARKAGSTSPRHSQQHGASSASSHAAPTRSDAVMTDSAHARGSPQGRVENFSPPRISPAGAKQNIPNAGPLPSQKAPASSLHECNKPRTQSCALGPIRPLIEDAFSQTDYAHVTPWQSAKTSQRVSPPAHDTTTCPPASSLPTVDSNQTTVKEVTPPNQELTRAPRQRRRRYQPLQREQPRPQHVAHSNPPETILFRPKSRTANFMSATKDAIAAQLSKVPGAKRVRINLRGNVVAVDCEPSADSSPLLAVSTICGVDVKAKAANNKNVCTGVVFGVDPTFDCDTLAQNIESSAPIVACARSGRNLVVKFAGSTAPSEVALFKQQRPVRPRRPRPLQCTNCGRYGHVAPTCTGQSRCLRCGGSHSMAECTAPHPKCINCNGRHIATEPRCPRWQQERKVAEIMAAAPQPISRREAVSAAKKLSSSAASKTQSEARPSAHVQPGRTFSQALTGQPALTPPPQPQNDNSDSQKDVVIAALAAAVKALLGTLQHDSPVHQLCTAALAAHEALTHHG</sequence>